<dbReference type="Pfam" id="PF00535">
    <property type="entry name" value="Glycos_transf_2"/>
    <property type="match status" value="1"/>
</dbReference>
<evidence type="ECO:0000313" key="2">
    <source>
        <dbReference type="EMBL" id="NHN88817.1"/>
    </source>
</evidence>
<dbReference type="InterPro" id="IPR029044">
    <property type="entry name" value="Nucleotide-diphossugar_trans"/>
</dbReference>
<gene>
    <name evidence="2" type="ORF">GOB81_09255</name>
</gene>
<dbReference type="InterPro" id="IPR001173">
    <property type="entry name" value="Glyco_trans_2-like"/>
</dbReference>
<reference evidence="2 3" key="1">
    <citation type="journal article" date="2020" name="Int. J. Syst. Evol. Microbiol.">
        <title>Novel acetic acid bacteria from cider fermentations: Acetobacter conturbans sp. nov. and Acetobacter fallax sp. nov.</title>
        <authorList>
            <person name="Sombolestani A.S."/>
            <person name="Cleenwerck I."/>
            <person name="Cnockaert M."/>
            <person name="Borremans W."/>
            <person name="Wieme A.D."/>
            <person name="De Vuyst L."/>
            <person name="Vandamme P."/>
        </authorList>
    </citation>
    <scope>NUCLEOTIDE SEQUENCE [LARGE SCALE GENOMIC DNA]</scope>
    <source>
        <strain evidence="2 3">LMG 1627</strain>
    </source>
</reference>
<dbReference type="PANTHER" id="PTHR43179">
    <property type="entry name" value="RHAMNOSYLTRANSFERASE WBBL"/>
    <property type="match status" value="1"/>
</dbReference>
<feature type="domain" description="Glycosyltransferase 2-like" evidence="1">
    <location>
        <begin position="350"/>
        <end position="453"/>
    </location>
</feature>
<dbReference type="Proteomes" id="UP000631653">
    <property type="component" value="Unassembled WGS sequence"/>
</dbReference>
<dbReference type="SUPFAM" id="SSF53756">
    <property type="entry name" value="UDP-Glycosyltransferase/glycogen phosphorylase"/>
    <property type="match status" value="1"/>
</dbReference>
<organism evidence="2 3">
    <name type="scientific">Acetobacter conturbans</name>
    <dbReference type="NCBI Taxonomy" id="1737472"/>
    <lineage>
        <taxon>Bacteria</taxon>
        <taxon>Pseudomonadati</taxon>
        <taxon>Pseudomonadota</taxon>
        <taxon>Alphaproteobacteria</taxon>
        <taxon>Acetobacterales</taxon>
        <taxon>Acetobacteraceae</taxon>
        <taxon>Acetobacter</taxon>
    </lineage>
</organism>
<accession>A0ABX0JZ89</accession>
<evidence type="ECO:0000259" key="1">
    <source>
        <dbReference type="Pfam" id="PF00535"/>
    </source>
</evidence>
<dbReference type="Gene3D" id="3.40.50.2000">
    <property type="entry name" value="Glycogen Phosphorylase B"/>
    <property type="match status" value="1"/>
</dbReference>
<name>A0ABX0JZ89_9PROT</name>
<comment type="caution">
    <text evidence="2">The sequence shown here is derived from an EMBL/GenBank/DDBJ whole genome shotgun (WGS) entry which is preliminary data.</text>
</comment>
<dbReference type="SUPFAM" id="SSF53448">
    <property type="entry name" value="Nucleotide-diphospho-sugar transferases"/>
    <property type="match status" value="1"/>
</dbReference>
<dbReference type="CDD" id="cd03801">
    <property type="entry name" value="GT4_PimA-like"/>
    <property type="match status" value="1"/>
</dbReference>
<dbReference type="Gene3D" id="3.90.550.10">
    <property type="entry name" value="Spore Coat Polysaccharide Biosynthesis Protein SpsA, Chain A"/>
    <property type="match status" value="1"/>
</dbReference>
<protein>
    <submittedName>
        <fullName evidence="2">Glycosyltransferase</fullName>
    </submittedName>
</protein>
<proteinExistence type="predicted"/>
<sequence length="987" mass="109532">MNEPLWAGFDAEWYRARYRHALGDLVDASAEELADHYVRVGKREKFSPNRFFDEAWYLQAHPDVAAAVEAGAFASGFDHYRSDGFINRSPHWLFSETAYLARYPDLTRATLDRLGVINGYDHYLRYGDREFRSGHLFFDPHLYYANALVSGPDSSSATTIPAAGPFTSFLSDEAQASRFKVSWYFDPEWYLNTYPEAAAAVNAGEMRSALHHFLTNTTPGVYNALEWFIEDYYLGLYPDIADAIAAGKLRSAYDHFVHYGTFERRKPHPDVDLNTYFFSGRVRSDIERGLVRDVFVHWLSRRHQRPLDADLDRPDLKMFEGLAVRKAENLIPLLVRRPLDFTVSGEAEVSVVLFARNRLPLTLSALSALRMTFPGALDVIVVDGGSQDDTTRLEHFVKGIRILRLDRSTTHAEALQAALPHLNASAVLWLGQGMRLSHGALQAALRELKGHSPVTKTQVGIVAGRVLRADGRIGEAGVLLGRDGTLTRYLEGADMSAPEACFRRDIACTTEAAFLIDRALLQQLAGFDAAFEASAMQIADLCLGAGEAGFRIVHEPAMIVSEDVHDGDATAITEADRRLLRQRHAATIRKAWPPASGLAARARSVLHPSAKRILFIEDQVPARSLGSGFVRSNDIVRTMAVLGHQVTVYPIYASTAPLPAIYADFPADVEVLHDRGFDTFEAFLQERSGAYDCVWIGRTHNIGRMMPVLMAQAAALPLEAIVLDTEAVTAPRTVLKANLFGEPLTQTLDEALEAELADAWLCRMIVAVNALDVRILRAAGYENVAELGHMCPVRPTPRKWGERRDMLFLGAIHEPNAPNHDSLIWFVDKVLPLLKDRLPEDVRFTVAGFRGASVDLSALGRDPRVELVGPVKDAAALYASHRIFVAPTRFAGGIPFKIHEAASYGLPVVASDLLCRQLDWRSGLEIVSGGDNDSQRFADQIVALYTDEDLWNTVRHGALRMLESENSPRAYSVRLNSILQEVLAPAR</sequence>
<dbReference type="PANTHER" id="PTHR43179:SF7">
    <property type="entry name" value="RHAMNOSYLTRANSFERASE WBBL"/>
    <property type="match status" value="1"/>
</dbReference>
<evidence type="ECO:0000313" key="3">
    <source>
        <dbReference type="Proteomes" id="UP000631653"/>
    </source>
</evidence>
<dbReference type="EMBL" id="WOSY01000007">
    <property type="protein sequence ID" value="NHN88817.1"/>
    <property type="molecule type" value="Genomic_DNA"/>
</dbReference>
<keyword evidence="3" id="KW-1185">Reference proteome</keyword>
<dbReference type="Pfam" id="PF13692">
    <property type="entry name" value="Glyco_trans_1_4"/>
    <property type="match status" value="1"/>
</dbReference>